<gene>
    <name evidence="1" type="primary">ORF20372</name>
</gene>
<protein>
    <submittedName>
        <fullName evidence="1">Uncharacterized protein</fullName>
    </submittedName>
</protein>
<reference evidence="1" key="1">
    <citation type="submission" date="2014-12" db="EMBL/GenBank/DDBJ databases">
        <title>Insight into the proteome of Arion vulgaris.</title>
        <authorList>
            <person name="Aradska J."/>
            <person name="Bulat T."/>
            <person name="Smidak R."/>
            <person name="Sarate P."/>
            <person name="Gangsoo J."/>
            <person name="Sialana F."/>
            <person name="Bilban M."/>
            <person name="Lubec G."/>
        </authorList>
    </citation>
    <scope>NUCLEOTIDE SEQUENCE</scope>
    <source>
        <tissue evidence="1">Skin</tissue>
    </source>
</reference>
<name>A0A0B6YCD4_9EUPU</name>
<organism evidence="1">
    <name type="scientific">Arion vulgaris</name>
    <dbReference type="NCBI Taxonomy" id="1028688"/>
    <lineage>
        <taxon>Eukaryota</taxon>
        <taxon>Metazoa</taxon>
        <taxon>Spiralia</taxon>
        <taxon>Lophotrochozoa</taxon>
        <taxon>Mollusca</taxon>
        <taxon>Gastropoda</taxon>
        <taxon>Heterobranchia</taxon>
        <taxon>Euthyneura</taxon>
        <taxon>Panpulmonata</taxon>
        <taxon>Eupulmonata</taxon>
        <taxon>Stylommatophora</taxon>
        <taxon>Helicina</taxon>
        <taxon>Arionoidea</taxon>
        <taxon>Arionidae</taxon>
        <taxon>Arion</taxon>
    </lineage>
</organism>
<feature type="non-terminal residue" evidence="1">
    <location>
        <position position="55"/>
    </location>
</feature>
<proteinExistence type="predicted"/>
<dbReference type="EMBL" id="HACG01006601">
    <property type="protein sequence ID" value="CEK53466.1"/>
    <property type="molecule type" value="Transcribed_RNA"/>
</dbReference>
<sequence>MNMYIFLYQLIPLTSTYYSCTASYCFTDLVAKGLGFDPFKDLAAQATSKGSTPGP</sequence>
<accession>A0A0B6YCD4</accession>
<evidence type="ECO:0000313" key="1">
    <source>
        <dbReference type="EMBL" id="CEK53466.1"/>
    </source>
</evidence>
<dbReference type="AlphaFoldDB" id="A0A0B6YCD4"/>